<organism evidence="2">
    <name type="scientific">freshwater metagenome</name>
    <dbReference type="NCBI Taxonomy" id="449393"/>
    <lineage>
        <taxon>unclassified sequences</taxon>
        <taxon>metagenomes</taxon>
        <taxon>ecological metagenomes</taxon>
    </lineage>
</organism>
<proteinExistence type="predicted"/>
<evidence type="ECO:0000313" key="2">
    <source>
        <dbReference type="EMBL" id="CAB4587624.1"/>
    </source>
</evidence>
<dbReference type="EMBL" id="CAEZTS010000147">
    <property type="protein sequence ID" value="CAB4587624.1"/>
    <property type="molecule type" value="Genomic_DNA"/>
</dbReference>
<evidence type="ECO:0000256" key="1">
    <source>
        <dbReference type="SAM" id="MobiDB-lite"/>
    </source>
</evidence>
<feature type="compositionally biased region" description="Basic and acidic residues" evidence="1">
    <location>
        <begin position="120"/>
        <end position="135"/>
    </location>
</feature>
<sequence length="258" mass="27745">MASDLQDSGDQTRHEQQETVRSGDAPDEGPHTGARPPPALEGVEREGHEQDRGAFGVEHRQDEGIGRHQHEAGRDQRHALTEPPGQIAAEDEEAQRTRAHGHQRSEDVHPDPGDHVQNMRGDRQYRQERQHHPLVGEDASDGHLAIQIVGDELVPVSVPIGEDLGDTQFGAGRADEPRHQQRGQTNGQEQSQNAGGGGRDRQTALDGVVRPHTALSGSVAVGPTAPMASKYARCASVIATMSTSSSISMPARSDSPSR</sequence>
<name>A0A6J6FKZ5_9ZZZZ</name>
<protein>
    <submittedName>
        <fullName evidence="2">Unannotated protein</fullName>
    </submittedName>
</protein>
<reference evidence="2" key="1">
    <citation type="submission" date="2020-05" db="EMBL/GenBank/DDBJ databases">
        <authorList>
            <person name="Chiriac C."/>
            <person name="Salcher M."/>
            <person name="Ghai R."/>
            <person name="Kavagutti S V."/>
        </authorList>
    </citation>
    <scope>NUCLEOTIDE SEQUENCE</scope>
</reference>
<gene>
    <name evidence="2" type="ORF">UFOPK1722_01454</name>
</gene>
<accession>A0A6J6FKZ5</accession>
<feature type="region of interest" description="Disordered" evidence="1">
    <location>
        <begin position="1"/>
        <end position="140"/>
    </location>
</feature>
<feature type="region of interest" description="Disordered" evidence="1">
    <location>
        <begin position="158"/>
        <end position="226"/>
    </location>
</feature>
<feature type="compositionally biased region" description="Polar residues" evidence="1">
    <location>
        <begin position="182"/>
        <end position="193"/>
    </location>
</feature>
<feature type="compositionally biased region" description="Basic and acidic residues" evidence="1">
    <location>
        <begin position="42"/>
        <end position="80"/>
    </location>
</feature>
<dbReference type="AlphaFoldDB" id="A0A6J6FKZ5"/>
<feature type="compositionally biased region" description="Basic and acidic residues" evidence="1">
    <location>
        <begin position="103"/>
        <end position="114"/>
    </location>
</feature>